<reference evidence="2 3" key="1">
    <citation type="submission" date="2017-08" db="EMBL/GenBank/DDBJ databases">
        <title>Substantial Increase in Enzyme Production by Combined Drug-Resistance Mutations in Paenibacillus agaridevorans.</title>
        <authorList>
            <person name="Tanaka Y."/>
            <person name="Funane K."/>
            <person name="Hosaka T."/>
            <person name="Shiwa Y."/>
            <person name="Fujita N."/>
            <person name="Miyazaki T."/>
            <person name="Yoshikawa H."/>
            <person name="Murakami K."/>
            <person name="Kasahara K."/>
            <person name="Inaoka T."/>
            <person name="Hiraga Y."/>
            <person name="Ochi K."/>
        </authorList>
    </citation>
    <scope>NUCLEOTIDE SEQUENCE [LARGE SCALE GENOMIC DNA]</scope>
    <source>
        <strain evidence="2 3">T-3040</strain>
    </source>
</reference>
<evidence type="ECO:0000313" key="3">
    <source>
        <dbReference type="Proteomes" id="UP000245202"/>
    </source>
</evidence>
<protein>
    <submittedName>
        <fullName evidence="2">Uncharacterized protein</fullName>
    </submittedName>
</protein>
<keyword evidence="3" id="KW-1185">Reference proteome</keyword>
<sequence length="312" mass="35488">MLQHYNDRLAELKKQQRQKSNWTASREQLKVSLANAKEDLGRLEAWLQEEQRDVDRLKKLSLGGLFYSLIGKKKEKLSEEEAELLQAKLQYDEASDTVSDLEKELADIEANLAPVRYVESDIEAAMREKEKHIYDAHPALASELKLWSDEEAETEADAKELREAVNAGRSVISSLDRASERLQSARNWGTADMLGGGLLTTMAKHGHIDDARSAIHSAQSSLRRFEKELKDVQRDVGITIDIGSMMTFADYFFDGFLMDWVVQGRIKDAAESVREKRALIRRIVAELETELGAKDRKLAELRRRQSSLIEQA</sequence>
<evidence type="ECO:0000313" key="2">
    <source>
        <dbReference type="EMBL" id="GBG11659.1"/>
    </source>
</evidence>
<dbReference type="EMBL" id="BDQX01000430">
    <property type="protein sequence ID" value="GBG11659.1"/>
    <property type="molecule type" value="Genomic_DNA"/>
</dbReference>
<proteinExistence type="predicted"/>
<name>A0A2R5F0Z0_9BACL</name>
<gene>
    <name evidence="2" type="ORF">PAT3040_06494</name>
</gene>
<dbReference type="RefSeq" id="WP_108995910.1">
    <property type="nucleotide sequence ID" value="NZ_BDQX01000430.1"/>
</dbReference>
<organism evidence="2 3">
    <name type="scientific">Paenibacillus agaridevorans</name>
    <dbReference type="NCBI Taxonomy" id="171404"/>
    <lineage>
        <taxon>Bacteria</taxon>
        <taxon>Bacillati</taxon>
        <taxon>Bacillota</taxon>
        <taxon>Bacilli</taxon>
        <taxon>Bacillales</taxon>
        <taxon>Paenibacillaceae</taxon>
        <taxon>Paenibacillus</taxon>
    </lineage>
</organism>
<keyword evidence="1" id="KW-0175">Coiled coil</keyword>
<evidence type="ECO:0000256" key="1">
    <source>
        <dbReference type="SAM" id="Coils"/>
    </source>
</evidence>
<accession>A0A2R5F0Z0</accession>
<feature type="coiled-coil region" evidence="1">
    <location>
        <begin position="208"/>
        <end position="235"/>
    </location>
</feature>
<dbReference type="AlphaFoldDB" id="A0A2R5F0Z0"/>
<feature type="coiled-coil region" evidence="1">
    <location>
        <begin position="33"/>
        <end position="111"/>
    </location>
</feature>
<dbReference type="Proteomes" id="UP000245202">
    <property type="component" value="Unassembled WGS sequence"/>
</dbReference>
<comment type="caution">
    <text evidence="2">The sequence shown here is derived from an EMBL/GenBank/DDBJ whole genome shotgun (WGS) entry which is preliminary data.</text>
</comment>
<feature type="coiled-coil region" evidence="1">
    <location>
        <begin position="270"/>
        <end position="304"/>
    </location>
</feature>